<dbReference type="OrthoDB" id="9796839at2"/>
<keyword evidence="2 5" id="KW-0808">Transferase</keyword>
<dbReference type="InterPro" id="IPR002123">
    <property type="entry name" value="Plipid/glycerol_acylTrfase"/>
</dbReference>
<evidence type="ECO:0000313" key="6">
    <source>
        <dbReference type="Proteomes" id="UP000199306"/>
    </source>
</evidence>
<dbReference type="SUPFAM" id="SSF69593">
    <property type="entry name" value="Glycerol-3-phosphate (1)-acyltransferase"/>
    <property type="match status" value="1"/>
</dbReference>
<protein>
    <submittedName>
        <fullName evidence="5">1-acyl-sn-glycerol-3-phosphate acyltransferases</fullName>
    </submittedName>
</protein>
<keyword evidence="3 5" id="KW-0012">Acyltransferase</keyword>
<dbReference type="EMBL" id="FOXH01000001">
    <property type="protein sequence ID" value="SFP15755.1"/>
    <property type="molecule type" value="Genomic_DNA"/>
</dbReference>
<dbReference type="Pfam" id="PF01553">
    <property type="entry name" value="Acyltransferase"/>
    <property type="match status" value="1"/>
</dbReference>
<dbReference type="GO" id="GO:0006654">
    <property type="term" value="P:phosphatidic acid biosynthetic process"/>
    <property type="evidence" value="ECO:0007669"/>
    <property type="project" value="TreeGrafter"/>
</dbReference>
<sequence>MLKLIGKLFLRLNGWTIADHTPKGIQDVKRCVIVAAPHTSNWDYPFAMSVFYALGVKVRFLAKDSLFKFPLGLIMKGSGGIPVYRSQRNNLVQTMIDLFASREELRLMIPAEGTRSFVREWKSGFYHVAYGAKVPIVLGFLDFKEKKGGFLNVYYPSGNYAKDLYEIQKLYSLIHPKNPDQYSLKDMKFD</sequence>
<evidence type="ECO:0000256" key="1">
    <source>
        <dbReference type="ARBA" id="ARBA00005189"/>
    </source>
</evidence>
<feature type="domain" description="Phospholipid/glycerol acyltransferase" evidence="4">
    <location>
        <begin position="32"/>
        <end position="141"/>
    </location>
</feature>
<comment type="pathway">
    <text evidence="1">Lipid metabolism.</text>
</comment>
<gene>
    <name evidence="5" type="ORF">SAMN04515674_101560</name>
</gene>
<dbReference type="SMART" id="SM00563">
    <property type="entry name" value="PlsC"/>
    <property type="match status" value="1"/>
</dbReference>
<name>A0A1I5N1H3_9BACT</name>
<dbReference type="RefSeq" id="WP_092011709.1">
    <property type="nucleotide sequence ID" value="NZ_FOXH01000001.1"/>
</dbReference>
<evidence type="ECO:0000259" key="4">
    <source>
        <dbReference type="SMART" id="SM00563"/>
    </source>
</evidence>
<evidence type="ECO:0000256" key="3">
    <source>
        <dbReference type="ARBA" id="ARBA00023315"/>
    </source>
</evidence>
<dbReference type="PANTHER" id="PTHR10434:SF9">
    <property type="entry name" value="PHOSPHOLIPID_GLYCEROL ACYLTRANSFERASE DOMAIN-CONTAINING PROTEIN"/>
    <property type="match status" value="1"/>
</dbReference>
<dbReference type="AlphaFoldDB" id="A0A1I5N1H3"/>
<evidence type="ECO:0000256" key="2">
    <source>
        <dbReference type="ARBA" id="ARBA00022679"/>
    </source>
</evidence>
<organism evidence="5 6">
    <name type="scientific">Pseudarcicella hirudinis</name>
    <dbReference type="NCBI Taxonomy" id="1079859"/>
    <lineage>
        <taxon>Bacteria</taxon>
        <taxon>Pseudomonadati</taxon>
        <taxon>Bacteroidota</taxon>
        <taxon>Cytophagia</taxon>
        <taxon>Cytophagales</taxon>
        <taxon>Flectobacillaceae</taxon>
        <taxon>Pseudarcicella</taxon>
    </lineage>
</organism>
<proteinExistence type="predicted"/>
<keyword evidence="6" id="KW-1185">Reference proteome</keyword>
<dbReference type="STRING" id="1079859.SAMN04515674_101560"/>
<reference evidence="5 6" key="1">
    <citation type="submission" date="2016-10" db="EMBL/GenBank/DDBJ databases">
        <authorList>
            <person name="de Groot N.N."/>
        </authorList>
    </citation>
    <scope>NUCLEOTIDE SEQUENCE [LARGE SCALE GENOMIC DNA]</scope>
    <source>
        <strain evidence="6">E92,LMG 26720,CCM 7988</strain>
    </source>
</reference>
<accession>A0A1I5N1H3</accession>
<dbReference type="PANTHER" id="PTHR10434">
    <property type="entry name" value="1-ACYL-SN-GLYCEROL-3-PHOSPHATE ACYLTRANSFERASE"/>
    <property type="match status" value="1"/>
</dbReference>
<evidence type="ECO:0000313" key="5">
    <source>
        <dbReference type="EMBL" id="SFP15755.1"/>
    </source>
</evidence>
<dbReference type="Proteomes" id="UP000199306">
    <property type="component" value="Unassembled WGS sequence"/>
</dbReference>
<dbReference type="GO" id="GO:0003841">
    <property type="term" value="F:1-acylglycerol-3-phosphate O-acyltransferase activity"/>
    <property type="evidence" value="ECO:0007669"/>
    <property type="project" value="TreeGrafter"/>
</dbReference>